<gene>
    <name evidence="2" type="ORF">MARSALSMR5_00525</name>
    <name evidence="3" type="ORF">SAMN04487868_12356</name>
</gene>
<name>A0A1W6K5C7_9GAMM</name>
<protein>
    <submittedName>
        <fullName evidence="2">Phosphate ABC transporter substrate-binding protein</fullName>
    </submittedName>
</protein>
<feature type="chain" id="PRO_5044567013" evidence="1">
    <location>
        <begin position="25"/>
        <end position="143"/>
    </location>
</feature>
<dbReference type="RefSeq" id="WP_081899327.1">
    <property type="nucleotide sequence ID" value="NZ_CP020931.1"/>
</dbReference>
<keyword evidence="1" id="KW-0732">Signal</keyword>
<evidence type="ECO:0000313" key="5">
    <source>
        <dbReference type="Proteomes" id="UP000199211"/>
    </source>
</evidence>
<dbReference type="GeneID" id="77254520"/>
<reference evidence="2 4" key="2">
    <citation type="submission" date="2017-04" db="EMBL/GenBank/DDBJ databases">
        <title>Genome Sequence of Marinobacter salarius strain SMR5 Isolated from a culture of the Diatom Skeletonema marinoi.</title>
        <authorList>
            <person name="Topel M."/>
            <person name="Pinder M.I.M."/>
            <person name="Johansson O.N."/>
            <person name="Kourtchenko O."/>
            <person name="Godhe A."/>
            <person name="Clarke A.K."/>
        </authorList>
    </citation>
    <scope>NUCLEOTIDE SEQUENCE [LARGE SCALE GENOMIC DNA]</scope>
    <source>
        <strain evidence="2 4">SMR5</strain>
    </source>
</reference>
<feature type="signal peptide" evidence="1">
    <location>
        <begin position="1"/>
        <end position="24"/>
    </location>
</feature>
<dbReference type="AlphaFoldDB" id="A0A1W6K5C7"/>
<evidence type="ECO:0000313" key="2">
    <source>
        <dbReference type="EMBL" id="ARM82626.1"/>
    </source>
</evidence>
<dbReference type="EMBL" id="FOTV01000023">
    <property type="protein sequence ID" value="SFM04008.1"/>
    <property type="molecule type" value="Genomic_DNA"/>
</dbReference>
<accession>A0A1I4MLC0</accession>
<dbReference type="Gene3D" id="3.40.190.10">
    <property type="entry name" value="Periplasmic binding protein-like II"/>
    <property type="match status" value="1"/>
</dbReference>
<dbReference type="SUPFAM" id="SSF53850">
    <property type="entry name" value="Periplasmic binding protein-like II"/>
    <property type="match status" value="1"/>
</dbReference>
<organism evidence="2 4">
    <name type="scientific">Marinobacter salarius</name>
    <dbReference type="NCBI Taxonomy" id="1420917"/>
    <lineage>
        <taxon>Bacteria</taxon>
        <taxon>Pseudomonadati</taxon>
        <taxon>Pseudomonadota</taxon>
        <taxon>Gammaproteobacteria</taxon>
        <taxon>Pseudomonadales</taxon>
        <taxon>Marinobacteraceae</taxon>
        <taxon>Marinobacter</taxon>
    </lineage>
</organism>
<sequence>MAIRRVSVPALLIALCLLSSVSRAELVIIGHHGGPDSITVQQVKDIYLNRSSRMPDGQRVVAFQLPAGNSMRDEFNDLITERNDAWLKSFWSRQVLTGKGHPPREVSSANSMKSVVSSTLGSIGYLDSTLVDDSVKVLLTPEP</sequence>
<dbReference type="Proteomes" id="UP000193100">
    <property type="component" value="Chromosome"/>
</dbReference>
<dbReference type="Proteomes" id="UP000199211">
    <property type="component" value="Unassembled WGS sequence"/>
</dbReference>
<accession>A0A1W6K5C7</accession>
<reference evidence="3 5" key="1">
    <citation type="submission" date="2016-10" db="EMBL/GenBank/DDBJ databases">
        <authorList>
            <person name="Varghese N."/>
            <person name="Submissions S."/>
        </authorList>
    </citation>
    <scope>NUCLEOTIDE SEQUENCE [LARGE SCALE GENOMIC DNA]</scope>
    <source>
        <strain evidence="3 5">DSM 26291</strain>
    </source>
</reference>
<evidence type="ECO:0000256" key="1">
    <source>
        <dbReference type="SAM" id="SignalP"/>
    </source>
</evidence>
<dbReference type="EMBL" id="CP020931">
    <property type="protein sequence ID" value="ARM82626.1"/>
    <property type="molecule type" value="Genomic_DNA"/>
</dbReference>
<proteinExistence type="predicted"/>
<evidence type="ECO:0000313" key="3">
    <source>
        <dbReference type="EMBL" id="SFM04008.1"/>
    </source>
</evidence>
<evidence type="ECO:0000313" key="4">
    <source>
        <dbReference type="Proteomes" id="UP000193100"/>
    </source>
</evidence>
<dbReference type="STRING" id="1420917.AU15_01570"/>
<keyword evidence="5" id="KW-1185">Reference proteome</keyword>